<gene>
    <name evidence="2" type="ORF">GRI62_11305</name>
</gene>
<proteinExistence type="predicted"/>
<evidence type="ECO:0000256" key="1">
    <source>
        <dbReference type="SAM" id="MobiDB-lite"/>
    </source>
</evidence>
<name>A0A845A434_9SPHN</name>
<reference evidence="2 3" key="1">
    <citation type="submission" date="2019-12" db="EMBL/GenBank/DDBJ databases">
        <title>Genomic-based taxomic classification of the family Erythrobacteraceae.</title>
        <authorList>
            <person name="Xu L."/>
        </authorList>
    </citation>
    <scope>NUCLEOTIDE SEQUENCE [LARGE SCALE GENOMIC DNA]</scope>
    <source>
        <strain evidence="2 3">RC4-10-4</strain>
    </source>
</reference>
<dbReference type="EMBL" id="WTYH01000001">
    <property type="protein sequence ID" value="MXO94182.1"/>
    <property type="molecule type" value="Genomic_DNA"/>
</dbReference>
<feature type="compositionally biased region" description="Basic and acidic residues" evidence="1">
    <location>
        <begin position="56"/>
        <end position="79"/>
    </location>
</feature>
<accession>A0A845A434</accession>
<keyword evidence="3" id="KW-1185">Reference proteome</keyword>
<dbReference type="Proteomes" id="UP000460626">
    <property type="component" value="Unassembled WGS sequence"/>
</dbReference>
<dbReference type="RefSeq" id="WP_131453432.1">
    <property type="nucleotide sequence ID" value="NZ_BMJK01000002.1"/>
</dbReference>
<evidence type="ECO:0000313" key="2">
    <source>
        <dbReference type="EMBL" id="MXO94182.1"/>
    </source>
</evidence>
<feature type="region of interest" description="Disordered" evidence="1">
    <location>
        <begin position="49"/>
        <end position="79"/>
    </location>
</feature>
<organism evidence="2 3">
    <name type="scientific">Aurantiacibacter arachoides</name>
    <dbReference type="NCBI Taxonomy" id="1850444"/>
    <lineage>
        <taxon>Bacteria</taxon>
        <taxon>Pseudomonadati</taxon>
        <taxon>Pseudomonadota</taxon>
        <taxon>Alphaproteobacteria</taxon>
        <taxon>Sphingomonadales</taxon>
        <taxon>Erythrobacteraceae</taxon>
        <taxon>Aurantiacibacter</taxon>
    </lineage>
</organism>
<evidence type="ECO:0000313" key="3">
    <source>
        <dbReference type="Proteomes" id="UP000460626"/>
    </source>
</evidence>
<comment type="caution">
    <text evidence="2">The sequence shown here is derived from an EMBL/GenBank/DDBJ whole genome shotgun (WGS) entry which is preliminary data.</text>
</comment>
<sequence>MTKTPFLILFALVVALFVFAIATGNQMAAGGGALLLLAAIGYGTWQSKRATPAETARGERGARELREELAEDEARRGTR</sequence>
<dbReference type="AlphaFoldDB" id="A0A845A434"/>
<protein>
    <submittedName>
        <fullName evidence="2">Uncharacterized protein</fullName>
    </submittedName>
</protein>